<proteinExistence type="predicted"/>
<sequence length="157" mass="18124">YVLRVNEVSAYERSFWISRSTVAATAFLLNLVMSIVLARSTLLKKSFYSLMLIFNTVTVAFQAIIILDVIVSHTGLDEQRVLIIRIVVNCFELISWYFTSTLVFLIGLNRLAILTTGPISSFFAGRYEYRYHSFSEFGIIFFFLLVCYRIIVFQIVD</sequence>
<feature type="transmembrane region" description="Helical" evidence="1">
    <location>
        <begin position="47"/>
        <end position="70"/>
    </location>
</feature>
<feature type="transmembrane region" description="Helical" evidence="1">
    <location>
        <begin position="137"/>
        <end position="156"/>
    </location>
</feature>
<evidence type="ECO:0000256" key="1">
    <source>
        <dbReference type="SAM" id="Phobius"/>
    </source>
</evidence>
<reference evidence="3" key="1">
    <citation type="submission" date="2020-12" db="UniProtKB">
        <authorList>
            <consortium name="WormBaseParasite"/>
        </authorList>
    </citation>
    <scope>IDENTIFICATION</scope>
    <source>
        <strain evidence="3">MHco3</strain>
    </source>
</reference>
<keyword evidence="1" id="KW-1133">Transmembrane helix</keyword>
<keyword evidence="1" id="KW-0812">Transmembrane</keyword>
<feature type="transmembrane region" description="Helical" evidence="1">
    <location>
        <begin position="21"/>
        <end position="41"/>
    </location>
</feature>
<protein>
    <submittedName>
        <fullName evidence="3">G protein-coupled receptor</fullName>
    </submittedName>
</protein>
<evidence type="ECO:0000313" key="3">
    <source>
        <dbReference type="WBParaSite" id="HCON_00125680-00001"/>
    </source>
</evidence>
<name>A0A7I5EBH1_HAECO</name>
<dbReference type="Proteomes" id="UP000025227">
    <property type="component" value="Unplaced"/>
</dbReference>
<keyword evidence="2" id="KW-1185">Reference proteome</keyword>
<organism evidence="2 3">
    <name type="scientific">Haemonchus contortus</name>
    <name type="common">Barber pole worm</name>
    <dbReference type="NCBI Taxonomy" id="6289"/>
    <lineage>
        <taxon>Eukaryota</taxon>
        <taxon>Metazoa</taxon>
        <taxon>Ecdysozoa</taxon>
        <taxon>Nematoda</taxon>
        <taxon>Chromadorea</taxon>
        <taxon>Rhabditida</taxon>
        <taxon>Rhabditina</taxon>
        <taxon>Rhabditomorpha</taxon>
        <taxon>Strongyloidea</taxon>
        <taxon>Trichostrongylidae</taxon>
        <taxon>Haemonchus</taxon>
    </lineage>
</organism>
<dbReference type="WBParaSite" id="HCON_00125680-00001">
    <property type="protein sequence ID" value="HCON_00125680-00001"/>
    <property type="gene ID" value="HCON_00125680"/>
</dbReference>
<evidence type="ECO:0000313" key="2">
    <source>
        <dbReference type="Proteomes" id="UP000025227"/>
    </source>
</evidence>
<accession>A0A7I5EBH1</accession>
<dbReference type="AlphaFoldDB" id="A0A7I5EBH1"/>
<keyword evidence="1" id="KW-0472">Membrane</keyword>